<evidence type="ECO:0000313" key="2">
    <source>
        <dbReference type="EMBL" id="MCW6037778.1"/>
    </source>
</evidence>
<dbReference type="Proteomes" id="UP001526426">
    <property type="component" value="Unassembled WGS sequence"/>
</dbReference>
<name>A0ABT3L8F4_9CYAN</name>
<dbReference type="Gene3D" id="3.40.50.1240">
    <property type="entry name" value="Phosphoglycerate mutase-like"/>
    <property type="match status" value="1"/>
</dbReference>
<dbReference type="NCBIfam" id="TIGR00249">
    <property type="entry name" value="sixA"/>
    <property type="match status" value="1"/>
</dbReference>
<comment type="caution">
    <text evidence="2">The sequence shown here is derived from an EMBL/GenBank/DDBJ whole genome shotgun (WGS) entry which is preliminary data.</text>
</comment>
<keyword evidence="3" id="KW-1185">Reference proteome</keyword>
<keyword evidence="1" id="KW-0378">Hydrolase</keyword>
<dbReference type="InterPro" id="IPR013078">
    <property type="entry name" value="His_Pase_superF_clade-1"/>
</dbReference>
<dbReference type="PANTHER" id="PTHR20935:SF0">
    <property type="entry name" value="SERINE_THREONINE-PROTEIN PHOSPHATASE PGAM5, MITOCHONDRIAL"/>
    <property type="match status" value="1"/>
</dbReference>
<dbReference type="SUPFAM" id="SSF53254">
    <property type="entry name" value="Phosphoglycerate mutase-like"/>
    <property type="match status" value="1"/>
</dbReference>
<reference evidence="2 3" key="1">
    <citation type="submission" date="2021-08" db="EMBL/GenBank/DDBJ databases">
        <title>Draft genome sequence of Spirulina subsalsa with high tolerance to salinity and hype-accumulation of phycocyanin.</title>
        <authorList>
            <person name="Pei H."/>
            <person name="Jiang L."/>
        </authorList>
    </citation>
    <scope>NUCLEOTIDE SEQUENCE [LARGE SCALE GENOMIC DNA]</scope>
    <source>
        <strain evidence="2 3">FACHB-351</strain>
    </source>
</reference>
<organism evidence="2 3">
    <name type="scientific">Spirulina subsalsa FACHB-351</name>
    <dbReference type="NCBI Taxonomy" id="234711"/>
    <lineage>
        <taxon>Bacteria</taxon>
        <taxon>Bacillati</taxon>
        <taxon>Cyanobacteriota</taxon>
        <taxon>Cyanophyceae</taxon>
        <taxon>Spirulinales</taxon>
        <taxon>Spirulinaceae</taxon>
        <taxon>Spirulina</taxon>
    </lineage>
</organism>
<protein>
    <submittedName>
        <fullName evidence="2">Phosphohistidine phosphatase SixA</fullName>
    </submittedName>
</protein>
<dbReference type="InterPro" id="IPR029033">
    <property type="entry name" value="His_PPase_superfam"/>
</dbReference>
<gene>
    <name evidence="2" type="primary">sixA</name>
    <name evidence="2" type="ORF">K4A83_16085</name>
</gene>
<sequence length="161" mass="17884">MDIYLIRHGIAGDRTLYRTDEERPLTDLGIKKTRKVAQRIQAVGIQFDLILTSPLLRAKQTAELLQQAGLSQQIQAFAPLAPEGNINLWVNWYGVNSHYQAIALVGHQPDLGNWAEQIVWGSQQEKLIVKKAGIIGVHLPSTGSPLGQGELFGLIPPKWFL</sequence>
<proteinExistence type="predicted"/>
<evidence type="ECO:0000256" key="1">
    <source>
        <dbReference type="ARBA" id="ARBA00022801"/>
    </source>
</evidence>
<dbReference type="InterPro" id="IPR051021">
    <property type="entry name" value="Mito_Ser/Thr_phosphatase"/>
</dbReference>
<evidence type="ECO:0000313" key="3">
    <source>
        <dbReference type="Proteomes" id="UP001526426"/>
    </source>
</evidence>
<dbReference type="EMBL" id="JAIHOM010000089">
    <property type="protein sequence ID" value="MCW6037778.1"/>
    <property type="molecule type" value="Genomic_DNA"/>
</dbReference>
<dbReference type="SMART" id="SM00855">
    <property type="entry name" value="PGAM"/>
    <property type="match status" value="1"/>
</dbReference>
<dbReference type="CDD" id="cd07067">
    <property type="entry name" value="HP_PGM_like"/>
    <property type="match status" value="1"/>
</dbReference>
<dbReference type="PANTHER" id="PTHR20935">
    <property type="entry name" value="PHOSPHOGLYCERATE MUTASE-RELATED"/>
    <property type="match status" value="1"/>
</dbReference>
<accession>A0ABT3L8F4</accession>
<dbReference type="InterPro" id="IPR004449">
    <property type="entry name" value="SixA"/>
</dbReference>
<dbReference type="RefSeq" id="WP_265265650.1">
    <property type="nucleotide sequence ID" value="NZ_JAIHOM010000089.1"/>
</dbReference>
<dbReference type="Pfam" id="PF00300">
    <property type="entry name" value="His_Phos_1"/>
    <property type="match status" value="1"/>
</dbReference>